<protein>
    <recommendedName>
        <fullName evidence="3">YitH acetyltransferase (GNAT) domain-containing protein</fullName>
    </recommendedName>
</protein>
<dbReference type="RefSeq" id="WP_275118904.1">
    <property type="nucleotide sequence ID" value="NZ_JAOTPO010000008.1"/>
</dbReference>
<dbReference type="Proteomes" id="UP001148125">
    <property type="component" value="Unassembled WGS sequence"/>
</dbReference>
<evidence type="ECO:0008006" key="3">
    <source>
        <dbReference type="Google" id="ProtNLM"/>
    </source>
</evidence>
<proteinExistence type="predicted"/>
<dbReference type="EMBL" id="JAOTPO010000008">
    <property type="protein sequence ID" value="MDE5414295.1"/>
    <property type="molecule type" value="Genomic_DNA"/>
</dbReference>
<gene>
    <name evidence="1" type="ORF">N7Z68_13015</name>
</gene>
<keyword evidence="2" id="KW-1185">Reference proteome</keyword>
<accession>A0ABT5VFQ5</accession>
<sequence>MNKVNVKHIEEPEIEEGMNVLVESFQHEAFTSAVYDFSNAKTKELFYLLSILKAKVYFNAGHYILVATKDDLILGIAIIKKDMKIPFNKAIQMVFPDVLKAISIVSKVNWRKTLKLGKAMKHSQKF</sequence>
<name>A0ABT5VFQ5_9BACI</name>
<evidence type="ECO:0000313" key="1">
    <source>
        <dbReference type="EMBL" id="MDE5414295.1"/>
    </source>
</evidence>
<evidence type="ECO:0000313" key="2">
    <source>
        <dbReference type="Proteomes" id="UP001148125"/>
    </source>
</evidence>
<organism evidence="1 2">
    <name type="scientific">Alkalihalobacterium chitinilyticum</name>
    <dbReference type="NCBI Taxonomy" id="2980103"/>
    <lineage>
        <taxon>Bacteria</taxon>
        <taxon>Bacillati</taxon>
        <taxon>Bacillota</taxon>
        <taxon>Bacilli</taxon>
        <taxon>Bacillales</taxon>
        <taxon>Bacillaceae</taxon>
        <taxon>Alkalihalobacterium</taxon>
    </lineage>
</organism>
<comment type="caution">
    <text evidence="1">The sequence shown here is derived from an EMBL/GenBank/DDBJ whole genome shotgun (WGS) entry which is preliminary data.</text>
</comment>
<reference evidence="1" key="1">
    <citation type="submission" date="2024-05" db="EMBL/GenBank/DDBJ databases">
        <title>Alkalihalobacillus sp. strain MEB203 novel alkaliphilic bacterium from Lonar Lake, India.</title>
        <authorList>
            <person name="Joshi A."/>
            <person name="Thite S."/>
            <person name="Mengade P."/>
        </authorList>
    </citation>
    <scope>NUCLEOTIDE SEQUENCE</scope>
    <source>
        <strain evidence="1">MEB 203</strain>
    </source>
</reference>